<evidence type="ECO:0000256" key="8">
    <source>
        <dbReference type="ARBA" id="ARBA00023239"/>
    </source>
</evidence>
<sequence>MKPFTQHRGIVAPLNRANVDTDQIIPKQFLKSIKRTGFGPSAFFDWRYDKEGELNPNWEYNHPRYHHRSILVTRNNFGCGSSREHAVWALAQDGLRAIIAPYRGTGDGQIPGFADIFKNNCAKNGLVTVELSEDEVEEIFQTVYAEEGLEATVDLPGQKLIVHAATGDTTYSFDYDSSNKDKLIRGLDDIEETLQYEDAISRFEENHETWI</sequence>
<dbReference type="PANTHER" id="PTHR43345">
    <property type="entry name" value="3-ISOPROPYLMALATE DEHYDRATASE SMALL SUBUNIT 2-RELATED-RELATED"/>
    <property type="match status" value="1"/>
</dbReference>
<dbReference type="GO" id="GO:0003861">
    <property type="term" value="F:3-isopropylmalate dehydratase activity"/>
    <property type="evidence" value="ECO:0007669"/>
    <property type="project" value="UniProtKB-UniRule"/>
</dbReference>
<dbReference type="GO" id="GO:0009098">
    <property type="term" value="P:L-leucine biosynthetic process"/>
    <property type="evidence" value="ECO:0007669"/>
    <property type="project" value="UniProtKB-UniRule"/>
</dbReference>
<dbReference type="GO" id="GO:0009316">
    <property type="term" value="C:3-isopropylmalate dehydratase complex"/>
    <property type="evidence" value="ECO:0007669"/>
    <property type="project" value="InterPro"/>
</dbReference>
<dbReference type="eggNOG" id="COG0066">
    <property type="taxonomic scope" value="Bacteria"/>
</dbReference>
<feature type="domain" description="Aconitase A/isopropylmalate dehydratase small subunit swivel" evidence="11">
    <location>
        <begin position="1"/>
        <end position="133"/>
    </location>
</feature>
<organism evidence="12 13">
    <name type="scientific">Chitinivibrio alkaliphilus ACht1</name>
    <dbReference type="NCBI Taxonomy" id="1313304"/>
    <lineage>
        <taxon>Bacteria</taxon>
        <taxon>Pseudomonadati</taxon>
        <taxon>Fibrobacterota</taxon>
        <taxon>Chitinivibrionia</taxon>
        <taxon>Chitinivibrionales</taxon>
        <taxon>Chitinivibrionaceae</taxon>
        <taxon>Chitinivibrio</taxon>
    </lineage>
</organism>
<keyword evidence="6 10" id="KW-0432">Leucine biosynthesis</keyword>
<proteinExistence type="inferred from homology"/>
<dbReference type="SUPFAM" id="SSF52016">
    <property type="entry name" value="LeuD/IlvD-like"/>
    <property type="match status" value="1"/>
</dbReference>
<dbReference type="InterPro" id="IPR015928">
    <property type="entry name" value="Aconitase/3IPM_dehydase_swvl"/>
</dbReference>
<evidence type="ECO:0000256" key="7">
    <source>
        <dbReference type="ARBA" id="ARBA00022605"/>
    </source>
</evidence>
<dbReference type="InterPro" id="IPR000573">
    <property type="entry name" value="AconitaseA/IPMdHydase_ssu_swvl"/>
</dbReference>
<comment type="caution">
    <text evidence="12">The sequence shown here is derived from an EMBL/GenBank/DDBJ whole genome shotgun (WGS) entry which is preliminary data.</text>
</comment>
<evidence type="ECO:0000256" key="10">
    <source>
        <dbReference type="HAMAP-Rule" id="MF_01031"/>
    </source>
</evidence>
<dbReference type="EMBL" id="ASJR01000001">
    <property type="protein sequence ID" value="ERP39231.1"/>
    <property type="molecule type" value="Genomic_DNA"/>
</dbReference>
<evidence type="ECO:0000256" key="5">
    <source>
        <dbReference type="ARBA" id="ARBA00011271"/>
    </source>
</evidence>
<dbReference type="NCBIfam" id="NF002458">
    <property type="entry name" value="PRK01641.1"/>
    <property type="match status" value="1"/>
</dbReference>
<keyword evidence="7 10" id="KW-0028">Amino-acid biosynthesis</keyword>
<evidence type="ECO:0000313" key="13">
    <source>
        <dbReference type="Proteomes" id="UP000017148"/>
    </source>
</evidence>
<dbReference type="STRING" id="1313304.CALK_0017"/>
<dbReference type="InterPro" id="IPR050075">
    <property type="entry name" value="LeuD"/>
</dbReference>
<dbReference type="InterPro" id="IPR004431">
    <property type="entry name" value="3-IsopropMal_deHydase_ssu"/>
</dbReference>
<dbReference type="EC" id="4.2.1.33" evidence="10"/>
<evidence type="ECO:0000259" key="11">
    <source>
        <dbReference type="Pfam" id="PF00694"/>
    </source>
</evidence>
<dbReference type="InterPro" id="IPR033940">
    <property type="entry name" value="IPMI_Swivel"/>
</dbReference>
<dbReference type="CDD" id="cd01577">
    <property type="entry name" value="IPMI_Swivel"/>
    <property type="match status" value="1"/>
</dbReference>
<evidence type="ECO:0000256" key="9">
    <source>
        <dbReference type="ARBA" id="ARBA00023304"/>
    </source>
</evidence>
<dbReference type="RefSeq" id="WP_022635591.1">
    <property type="nucleotide sequence ID" value="NZ_ASJR01000001.1"/>
</dbReference>
<dbReference type="HAMAP" id="MF_01031">
    <property type="entry name" value="LeuD_type1"/>
    <property type="match status" value="1"/>
</dbReference>
<evidence type="ECO:0000256" key="3">
    <source>
        <dbReference type="ARBA" id="ARBA00004729"/>
    </source>
</evidence>
<comment type="pathway">
    <text evidence="3 10">Amino-acid biosynthesis; L-leucine biosynthesis; L-leucine from 3-methyl-2-oxobutanoate: step 2/4.</text>
</comment>
<dbReference type="UniPathway" id="UPA00048">
    <property type="reaction ID" value="UER00071"/>
</dbReference>
<dbReference type="Gene3D" id="3.20.19.10">
    <property type="entry name" value="Aconitase, domain 4"/>
    <property type="match status" value="1"/>
</dbReference>
<accession>U7DE82</accession>
<dbReference type="OrthoDB" id="9777465at2"/>
<name>U7DE82_9BACT</name>
<evidence type="ECO:0000313" key="12">
    <source>
        <dbReference type="EMBL" id="ERP39231.1"/>
    </source>
</evidence>
<keyword evidence="8 10" id="KW-0456">Lyase</keyword>
<comment type="similarity">
    <text evidence="4 10">Belongs to the LeuD family. LeuD type 1 subfamily.</text>
</comment>
<keyword evidence="13" id="KW-1185">Reference proteome</keyword>
<dbReference type="Pfam" id="PF00694">
    <property type="entry name" value="Aconitase_C"/>
    <property type="match status" value="1"/>
</dbReference>
<dbReference type="PATRIC" id="fig|1313304.3.peg.16"/>
<comment type="subunit">
    <text evidence="5 10">Heterodimer of LeuC and LeuD.</text>
</comment>
<dbReference type="PANTHER" id="PTHR43345:SF5">
    <property type="entry name" value="3-ISOPROPYLMALATE DEHYDRATASE SMALL SUBUNIT"/>
    <property type="match status" value="1"/>
</dbReference>
<evidence type="ECO:0000256" key="6">
    <source>
        <dbReference type="ARBA" id="ARBA00022430"/>
    </source>
</evidence>
<gene>
    <name evidence="10" type="primary">leuD</name>
    <name evidence="12" type="ORF">CALK_0017</name>
</gene>
<keyword evidence="9 10" id="KW-0100">Branched-chain amino acid biosynthesis</keyword>
<dbReference type="FunFam" id="3.20.19.10:FF:000003">
    <property type="entry name" value="3-isopropylmalate dehydratase small subunit"/>
    <property type="match status" value="1"/>
</dbReference>
<evidence type="ECO:0000256" key="2">
    <source>
        <dbReference type="ARBA" id="ARBA00002695"/>
    </source>
</evidence>
<comment type="function">
    <text evidence="2 10">Catalyzes the isomerization between 2-isopropylmalate and 3-isopropylmalate, via the formation of 2-isopropylmaleate.</text>
</comment>
<dbReference type="AlphaFoldDB" id="U7DE82"/>
<protein>
    <recommendedName>
        <fullName evidence="10">3-isopropylmalate dehydratase small subunit</fullName>
        <ecNumber evidence="10">4.2.1.33</ecNumber>
    </recommendedName>
    <alternativeName>
        <fullName evidence="10">Alpha-IPM isomerase</fullName>
        <shortName evidence="10">IPMI</shortName>
    </alternativeName>
    <alternativeName>
        <fullName evidence="10">Isopropylmalate isomerase</fullName>
    </alternativeName>
</protein>
<dbReference type="NCBIfam" id="TIGR00171">
    <property type="entry name" value="leuD"/>
    <property type="match status" value="1"/>
</dbReference>
<reference evidence="12 13" key="1">
    <citation type="journal article" date="2013" name="Environ. Microbiol.">
        <title>Genome analysis of Chitinivibrio alkaliphilus gen. nov., sp. nov., a novel extremely haloalkaliphilic anaerobic chitinolytic bacterium from the candidate phylum Termite Group 3.</title>
        <authorList>
            <person name="Sorokin D.Y."/>
            <person name="Gumerov V.M."/>
            <person name="Rakitin A.L."/>
            <person name="Beletsky A.V."/>
            <person name="Damste J.S."/>
            <person name="Muyzer G."/>
            <person name="Mardanov A.V."/>
            <person name="Ravin N.V."/>
        </authorList>
    </citation>
    <scope>NUCLEOTIDE SEQUENCE [LARGE SCALE GENOMIC DNA]</scope>
    <source>
        <strain evidence="12 13">ACht1</strain>
    </source>
</reference>
<comment type="catalytic activity">
    <reaction evidence="1 10">
        <text>(2R,3S)-3-isopropylmalate = (2S)-2-isopropylmalate</text>
        <dbReference type="Rhea" id="RHEA:32287"/>
        <dbReference type="ChEBI" id="CHEBI:1178"/>
        <dbReference type="ChEBI" id="CHEBI:35121"/>
        <dbReference type="EC" id="4.2.1.33"/>
    </reaction>
</comment>
<evidence type="ECO:0000256" key="4">
    <source>
        <dbReference type="ARBA" id="ARBA00009845"/>
    </source>
</evidence>
<dbReference type="Proteomes" id="UP000017148">
    <property type="component" value="Unassembled WGS sequence"/>
</dbReference>
<evidence type="ECO:0000256" key="1">
    <source>
        <dbReference type="ARBA" id="ARBA00000491"/>
    </source>
</evidence>